<dbReference type="AlphaFoldDB" id="A0A225W7Q7"/>
<protein>
    <submittedName>
        <fullName evidence="1">Uncharacterized protein</fullName>
    </submittedName>
</protein>
<keyword evidence="2" id="KW-1185">Reference proteome</keyword>
<feature type="non-terminal residue" evidence="1">
    <location>
        <position position="69"/>
    </location>
</feature>
<comment type="caution">
    <text evidence="1">The sequence shown here is derived from an EMBL/GenBank/DDBJ whole genome shotgun (WGS) entry which is preliminary data.</text>
</comment>
<gene>
    <name evidence="1" type="ORF">PHMEG_00012860</name>
</gene>
<dbReference type="Proteomes" id="UP000198211">
    <property type="component" value="Unassembled WGS sequence"/>
</dbReference>
<name>A0A225W7Q7_9STRA</name>
<evidence type="ECO:0000313" key="1">
    <source>
        <dbReference type="EMBL" id="OWZ13756.1"/>
    </source>
</evidence>
<accession>A0A225W7Q7</accession>
<dbReference type="EMBL" id="NBNE01001500">
    <property type="protein sequence ID" value="OWZ13756.1"/>
    <property type="molecule type" value="Genomic_DNA"/>
</dbReference>
<evidence type="ECO:0000313" key="2">
    <source>
        <dbReference type="Proteomes" id="UP000198211"/>
    </source>
</evidence>
<reference evidence="2" key="1">
    <citation type="submission" date="2017-03" db="EMBL/GenBank/DDBJ databases">
        <title>Phytopthora megakarya and P. palmivora, two closely related causual agents of cacao black pod achieved similar genome size and gene model numbers by different mechanisms.</title>
        <authorList>
            <person name="Ali S."/>
            <person name="Shao J."/>
            <person name="Larry D.J."/>
            <person name="Kronmiller B."/>
            <person name="Shen D."/>
            <person name="Strem M.D."/>
            <person name="Melnick R.L."/>
            <person name="Guiltinan M.J."/>
            <person name="Tyler B.M."/>
            <person name="Meinhardt L.W."/>
            <person name="Bailey B.A."/>
        </authorList>
    </citation>
    <scope>NUCLEOTIDE SEQUENCE [LARGE SCALE GENOMIC DNA]</scope>
    <source>
        <strain evidence="2">zdho120</strain>
    </source>
</reference>
<organism evidence="1 2">
    <name type="scientific">Phytophthora megakarya</name>
    <dbReference type="NCBI Taxonomy" id="4795"/>
    <lineage>
        <taxon>Eukaryota</taxon>
        <taxon>Sar</taxon>
        <taxon>Stramenopiles</taxon>
        <taxon>Oomycota</taxon>
        <taxon>Peronosporomycetes</taxon>
        <taxon>Peronosporales</taxon>
        <taxon>Peronosporaceae</taxon>
        <taxon>Phytophthora</taxon>
    </lineage>
</organism>
<proteinExistence type="predicted"/>
<sequence length="69" mass="7536">MTEPFDQALWGRSEIVQSGGGKFKWFAVRTRDVIVLDEAGQATLQPCLARTVGLRFVGSKTSTHITAVV</sequence>